<dbReference type="RefSeq" id="WP_066324916.1">
    <property type="nucleotide sequence ID" value="NZ_CP015438.1"/>
</dbReference>
<evidence type="ECO:0000313" key="3">
    <source>
        <dbReference type="Proteomes" id="UP000076865"/>
    </source>
</evidence>
<reference evidence="2 3" key="1">
    <citation type="journal article" date="2006" name="Syst. Appl. Microbiol.">
        <title>Anoxybacillus amylolyticus sp. nov., a thermophilic amylase producing bacterium isolated from Mount Rittmann (Antarctica).</title>
        <authorList>
            <person name="Poli A."/>
            <person name="Esposito E."/>
            <person name="Lama L."/>
            <person name="Orlando P."/>
            <person name="Nicolaus G."/>
            <person name="de Appolonia F."/>
            <person name="Gambacorta A."/>
            <person name="Nicolaus B."/>
        </authorList>
    </citation>
    <scope>NUCLEOTIDE SEQUENCE [LARGE SCALE GENOMIC DNA]</scope>
    <source>
        <strain evidence="2 3">DSM 15939</strain>
    </source>
</reference>
<dbReference type="EMBL" id="CP015438">
    <property type="protein sequence ID" value="ANB61549.1"/>
    <property type="molecule type" value="Genomic_DNA"/>
</dbReference>
<dbReference type="KEGG" id="aamy:GFC30_2023"/>
<dbReference type="Proteomes" id="UP000076865">
    <property type="component" value="Chromosome"/>
</dbReference>
<dbReference type="PATRIC" id="fig|294699.3.peg.2081"/>
<organism evidence="2 3">
    <name type="scientific">Anoxybacteroides amylolyticum</name>
    <dbReference type="NCBI Taxonomy" id="294699"/>
    <lineage>
        <taxon>Bacteria</taxon>
        <taxon>Bacillati</taxon>
        <taxon>Bacillota</taxon>
        <taxon>Bacilli</taxon>
        <taxon>Bacillales</taxon>
        <taxon>Anoxybacillaceae</taxon>
        <taxon>Anoxybacteroides</taxon>
    </lineage>
</organism>
<proteinExistence type="predicted"/>
<keyword evidence="3" id="KW-1185">Reference proteome</keyword>
<dbReference type="InterPro" id="IPR025139">
    <property type="entry name" value="DUF4062"/>
</dbReference>
<dbReference type="Pfam" id="PF13271">
    <property type="entry name" value="DUF4062"/>
    <property type="match status" value="1"/>
</dbReference>
<feature type="domain" description="DUF4062" evidence="1">
    <location>
        <begin position="6"/>
        <end position="89"/>
    </location>
</feature>
<evidence type="ECO:0000259" key="1">
    <source>
        <dbReference type="Pfam" id="PF13271"/>
    </source>
</evidence>
<sequence length="386" mass="45190">MDRTVIFISSVAQDALSAIRNSVFEELKKMGHEPIRFEESMRYIHRDAIRTCLEYVSRSDIFLLFIADKAGTFLEDEGKTITHLEFLRAYHENKHIIMYVHDVVLNTYFHSIRPQIKQSITHYLSEHGKEPDSLAKLISENVKEQTHVAENYIWYFLYDAEQKGIYFEKCSLGIEAISNIKSYLSALFKESLQYLNIRSEIERSLEHVELYGDFYELSLELISLLHNGQITNWRRLLALLRSKMVGCNIYSSNTKYQQEAVGALMDCRAVTLYEKKGGQMICIEYDGLTTPENFSLDDPSSYVSQTYNDSNHDEKLYYSLEKRTCYFLFKAKNYVFCFHLPLLGEWDQYKLQTYQDHIFNAILESKGYSYCYFTKMLLGGLANEQV</sequence>
<name>A0A160F4Z7_9BACL</name>
<dbReference type="AlphaFoldDB" id="A0A160F4Z7"/>
<gene>
    <name evidence="2" type="ORF">GFC30_2023</name>
</gene>
<protein>
    <recommendedName>
        <fullName evidence="1">DUF4062 domain-containing protein</fullName>
    </recommendedName>
</protein>
<evidence type="ECO:0000313" key="2">
    <source>
        <dbReference type="EMBL" id="ANB61549.1"/>
    </source>
</evidence>
<dbReference type="OrthoDB" id="2899841at2"/>
<accession>A0A160F4Z7</accession>